<dbReference type="InterPro" id="IPR004827">
    <property type="entry name" value="bZIP"/>
</dbReference>
<evidence type="ECO:0000256" key="5">
    <source>
        <dbReference type="ARBA" id="ARBA00023163"/>
    </source>
</evidence>
<comment type="similarity">
    <text evidence="2">Belongs to the bZIP family.</text>
</comment>
<dbReference type="GO" id="GO:0001228">
    <property type="term" value="F:DNA-binding transcription activator activity, RNA polymerase II-specific"/>
    <property type="evidence" value="ECO:0007669"/>
    <property type="project" value="TreeGrafter"/>
</dbReference>
<sequence length="342" mass="39221">MSPLMDFIWNSESTPGGAWHYGTGGQETEWSSYRDACGYSNESYPWLLRSDPLLAPEPYESSLDWLELGPRKEALALADHSLYCRQANEMMDPFATNDSLDYTQYMIFDDVCPAEEIPSTSSTPPSNGPPTIDQSHMEWLETYGPIDYDIHPSDLDDSANNVDWDLWVKYLEDEEQANNCTNPGLPAIAKEETDHYQPQCSAIPKEEPNTHVFDNVKIKEEVEDVKPVVSRSATPRLCQLNRFAPYETDKPKRGRPKKVRVPEDQASMSLNERRKAMNRDAALRYRERKKQELDQLKSEADDLAVANAILNEQATQLSEEIKLMKFRLHHQFDLKFDFLTSC</sequence>
<evidence type="ECO:0000259" key="8">
    <source>
        <dbReference type="PROSITE" id="PS50217"/>
    </source>
</evidence>
<dbReference type="GO" id="GO:0000977">
    <property type="term" value="F:RNA polymerase II transcription regulatory region sequence-specific DNA binding"/>
    <property type="evidence" value="ECO:0007669"/>
    <property type="project" value="TreeGrafter"/>
</dbReference>
<dbReference type="CDD" id="cd14692">
    <property type="entry name" value="bZIP_ATF4"/>
    <property type="match status" value="1"/>
</dbReference>
<keyword evidence="4" id="KW-0238">DNA-binding</keyword>
<dbReference type="Pfam" id="PF00170">
    <property type="entry name" value="bZIP_1"/>
    <property type="match status" value="1"/>
</dbReference>
<feature type="coiled-coil region" evidence="7">
    <location>
        <begin position="279"/>
        <end position="320"/>
    </location>
</feature>
<name>A0AAN5DAU6_9BILA</name>
<comment type="subcellular location">
    <subcellularLocation>
        <location evidence="1">Nucleus</location>
    </subcellularLocation>
</comment>
<dbReference type="InterPro" id="IPR046347">
    <property type="entry name" value="bZIP_sf"/>
</dbReference>
<proteinExistence type="inferred from homology"/>
<evidence type="ECO:0000256" key="2">
    <source>
        <dbReference type="ARBA" id="ARBA00007163"/>
    </source>
</evidence>
<dbReference type="PROSITE" id="PS50217">
    <property type="entry name" value="BZIP"/>
    <property type="match status" value="1"/>
</dbReference>
<evidence type="ECO:0000256" key="7">
    <source>
        <dbReference type="SAM" id="Coils"/>
    </source>
</evidence>
<evidence type="ECO:0000256" key="1">
    <source>
        <dbReference type="ARBA" id="ARBA00004123"/>
    </source>
</evidence>
<evidence type="ECO:0000256" key="6">
    <source>
        <dbReference type="ARBA" id="ARBA00023242"/>
    </source>
</evidence>
<evidence type="ECO:0000256" key="3">
    <source>
        <dbReference type="ARBA" id="ARBA00023015"/>
    </source>
</evidence>
<dbReference type="PANTHER" id="PTHR13044:SF14">
    <property type="entry name" value="CRYPTOCEPHAL, ISOFORM A"/>
    <property type="match status" value="1"/>
</dbReference>
<keyword evidence="6" id="KW-0539">Nucleus</keyword>
<reference evidence="10" key="1">
    <citation type="submission" date="2022-10" db="EMBL/GenBank/DDBJ databases">
        <title>Genome assembly of Pristionchus species.</title>
        <authorList>
            <person name="Yoshida K."/>
            <person name="Sommer R.J."/>
        </authorList>
    </citation>
    <scope>NUCLEOTIDE SEQUENCE [LARGE SCALE GENOMIC DNA]</scope>
    <source>
        <strain evidence="10">RS5460</strain>
    </source>
</reference>
<evidence type="ECO:0000313" key="10">
    <source>
        <dbReference type="Proteomes" id="UP001328107"/>
    </source>
</evidence>
<evidence type="ECO:0000256" key="4">
    <source>
        <dbReference type="ARBA" id="ARBA00023125"/>
    </source>
</evidence>
<feature type="domain" description="BZIP" evidence="8">
    <location>
        <begin position="272"/>
        <end position="331"/>
    </location>
</feature>
<organism evidence="9 10">
    <name type="scientific">Pristionchus mayeri</name>
    <dbReference type="NCBI Taxonomy" id="1317129"/>
    <lineage>
        <taxon>Eukaryota</taxon>
        <taxon>Metazoa</taxon>
        <taxon>Ecdysozoa</taxon>
        <taxon>Nematoda</taxon>
        <taxon>Chromadorea</taxon>
        <taxon>Rhabditida</taxon>
        <taxon>Rhabditina</taxon>
        <taxon>Diplogasteromorpha</taxon>
        <taxon>Diplogasteroidea</taxon>
        <taxon>Neodiplogasteridae</taxon>
        <taxon>Pristionchus</taxon>
    </lineage>
</organism>
<dbReference type="PANTHER" id="PTHR13044">
    <property type="entry name" value="ACTIVATING TRANSCRIPTION FACTOR ATF 4/5"/>
    <property type="match status" value="1"/>
</dbReference>
<dbReference type="SUPFAM" id="SSF57959">
    <property type="entry name" value="Leucine zipper domain"/>
    <property type="match status" value="1"/>
</dbReference>
<keyword evidence="3" id="KW-0805">Transcription regulation</keyword>
<dbReference type="Gene3D" id="1.20.5.170">
    <property type="match status" value="1"/>
</dbReference>
<comment type="caution">
    <text evidence="9">The sequence shown here is derived from an EMBL/GenBank/DDBJ whole genome shotgun (WGS) entry which is preliminary data.</text>
</comment>
<protein>
    <recommendedName>
        <fullName evidence="8">BZIP domain-containing protein</fullName>
    </recommendedName>
</protein>
<dbReference type="AlphaFoldDB" id="A0AAN5DAU6"/>
<keyword evidence="5" id="KW-0804">Transcription</keyword>
<keyword evidence="7" id="KW-0175">Coiled coil</keyword>
<dbReference type="EMBL" id="BTRK01000006">
    <property type="protein sequence ID" value="GMR59621.1"/>
    <property type="molecule type" value="Genomic_DNA"/>
</dbReference>
<dbReference type="GO" id="GO:0005634">
    <property type="term" value="C:nucleus"/>
    <property type="evidence" value="ECO:0007669"/>
    <property type="project" value="UniProtKB-SubCell"/>
</dbReference>
<keyword evidence="10" id="KW-1185">Reference proteome</keyword>
<dbReference type="Proteomes" id="UP001328107">
    <property type="component" value="Unassembled WGS sequence"/>
</dbReference>
<evidence type="ECO:0000313" key="9">
    <source>
        <dbReference type="EMBL" id="GMR59621.1"/>
    </source>
</evidence>
<gene>
    <name evidence="9" type="ORF">PMAYCL1PPCAC_29816</name>
</gene>
<accession>A0AAN5DAU6</accession>
<dbReference type="SMART" id="SM00338">
    <property type="entry name" value="BRLZ"/>
    <property type="match status" value="1"/>
</dbReference>